<dbReference type="OrthoDB" id="7595559at2"/>
<feature type="region of interest" description="Disordered" evidence="1">
    <location>
        <begin position="165"/>
        <end position="208"/>
    </location>
</feature>
<dbReference type="Gene3D" id="2.40.50.140">
    <property type="entry name" value="Nucleic acid-binding proteins"/>
    <property type="match status" value="1"/>
</dbReference>
<evidence type="ECO:0000256" key="1">
    <source>
        <dbReference type="SAM" id="MobiDB-lite"/>
    </source>
</evidence>
<name>A0A4Q2IZL2_9SPHN</name>
<organism evidence="2 3">
    <name type="scientific">Sphingomonas desiccabilis</name>
    <dbReference type="NCBI Taxonomy" id="429134"/>
    <lineage>
        <taxon>Bacteria</taxon>
        <taxon>Pseudomonadati</taxon>
        <taxon>Pseudomonadota</taxon>
        <taxon>Alphaproteobacteria</taxon>
        <taxon>Sphingomonadales</taxon>
        <taxon>Sphingomonadaceae</taxon>
        <taxon>Sphingomonas</taxon>
    </lineage>
</organism>
<sequence>MAKRPTIDATFGPLILSFPCLNEPDEKYNVYTANGVEDPNSAAMKKAKAILADALKKFDLDPEEAKLPLVREMQKDPNAPEGARKPKKVATGKLVLKSKSQRPPTLFDAAGKEIDPSTVSVGGGTKALVQGFLAPYDMNGNEGISFTLTGVQIIDLKEKGGRKASFGAYEGGGFTQDSASSAGADLNLGDDSDDSSDDATDDAGGLDI</sequence>
<keyword evidence="3" id="KW-1185">Reference proteome</keyword>
<accession>A0A4Q2IZL2</accession>
<proteinExistence type="predicted"/>
<dbReference type="SUPFAM" id="SSF50249">
    <property type="entry name" value="Nucleic acid-binding proteins"/>
    <property type="match status" value="1"/>
</dbReference>
<dbReference type="InterPro" id="IPR012340">
    <property type="entry name" value="NA-bd_OB-fold"/>
</dbReference>
<evidence type="ECO:0000313" key="3">
    <source>
        <dbReference type="Proteomes" id="UP000292347"/>
    </source>
</evidence>
<comment type="caution">
    <text evidence="2">The sequence shown here is derived from an EMBL/GenBank/DDBJ whole genome shotgun (WGS) entry which is preliminary data.</text>
</comment>
<reference evidence="2 3" key="1">
    <citation type="submission" date="2019-01" db="EMBL/GenBank/DDBJ databases">
        <title>Sphingomonas mucosissima sp. nov. and Sphingomonas desiccabilis sp. nov., from biological soil crusts in the Colorado Plateau, USA.</title>
        <authorList>
            <person name="Zhu D."/>
        </authorList>
    </citation>
    <scope>NUCLEOTIDE SEQUENCE [LARGE SCALE GENOMIC DNA]</scope>
    <source>
        <strain evidence="2 3">CP1D</strain>
    </source>
</reference>
<protein>
    <submittedName>
        <fullName evidence="2">DUF2815 family protein</fullName>
    </submittedName>
</protein>
<dbReference type="RefSeq" id="WP_129340582.1">
    <property type="nucleotide sequence ID" value="NZ_JACIDD010000001.1"/>
</dbReference>
<feature type="compositionally biased region" description="Acidic residues" evidence="1">
    <location>
        <begin position="188"/>
        <end position="201"/>
    </location>
</feature>
<dbReference type="EMBL" id="SDPT01000001">
    <property type="protein sequence ID" value="RXZ34800.1"/>
    <property type="molecule type" value="Genomic_DNA"/>
</dbReference>
<dbReference type="AlphaFoldDB" id="A0A4Q2IZL2"/>
<gene>
    <name evidence="2" type="ORF">EO081_03845</name>
</gene>
<dbReference type="Proteomes" id="UP000292347">
    <property type="component" value="Unassembled WGS sequence"/>
</dbReference>
<evidence type="ECO:0000313" key="2">
    <source>
        <dbReference type="EMBL" id="RXZ34800.1"/>
    </source>
</evidence>